<name>A0A9J7AR48_9PROT</name>
<sequence>MSKWTSETLRVVVPDGAELGPAQFHDGKMILQVNDKGETVRLIVIDLATGEPLGNVAMIPESKA</sequence>
<evidence type="ECO:0000313" key="2">
    <source>
        <dbReference type="Proteomes" id="UP001060336"/>
    </source>
</evidence>
<dbReference type="KEGG" id="naci:NUH88_16830"/>
<dbReference type="Proteomes" id="UP001060336">
    <property type="component" value="Chromosome"/>
</dbReference>
<gene>
    <name evidence="1" type="ORF">NUH88_16830</name>
</gene>
<keyword evidence="2" id="KW-1185">Reference proteome</keyword>
<accession>A0A9J7AR48</accession>
<protein>
    <submittedName>
        <fullName evidence="1">Uncharacterized protein</fullName>
    </submittedName>
</protein>
<dbReference type="AlphaFoldDB" id="A0A9J7AR48"/>
<proteinExistence type="predicted"/>
<dbReference type="EMBL" id="CP102480">
    <property type="protein sequence ID" value="UUX49057.1"/>
    <property type="molecule type" value="Genomic_DNA"/>
</dbReference>
<organism evidence="1 2">
    <name type="scientific">Nisaea acidiphila</name>
    <dbReference type="NCBI Taxonomy" id="1862145"/>
    <lineage>
        <taxon>Bacteria</taxon>
        <taxon>Pseudomonadati</taxon>
        <taxon>Pseudomonadota</taxon>
        <taxon>Alphaproteobacteria</taxon>
        <taxon>Rhodospirillales</taxon>
        <taxon>Thalassobaculaceae</taxon>
        <taxon>Nisaea</taxon>
    </lineage>
</organism>
<reference evidence="1" key="1">
    <citation type="submission" date="2022-08" db="EMBL/GenBank/DDBJ databases">
        <title>Nisaea acidiphila sp. nov., isolated from a marine algal debris and emended description of the genus Nisaea Urios et al. 2008.</title>
        <authorList>
            <person name="Kwon K."/>
        </authorList>
    </citation>
    <scope>NUCLEOTIDE SEQUENCE</scope>
    <source>
        <strain evidence="1">MEBiC11861</strain>
    </source>
</reference>
<evidence type="ECO:0000313" key="1">
    <source>
        <dbReference type="EMBL" id="UUX49057.1"/>
    </source>
</evidence>
<dbReference type="RefSeq" id="WP_257767558.1">
    <property type="nucleotide sequence ID" value="NZ_CP102480.1"/>
</dbReference>